<feature type="transmembrane region" description="Helical" evidence="6">
    <location>
        <begin position="519"/>
        <end position="542"/>
    </location>
</feature>
<feature type="transmembrane region" description="Helical" evidence="6">
    <location>
        <begin position="557"/>
        <end position="584"/>
    </location>
</feature>
<keyword evidence="4 6" id="KW-1133">Transmembrane helix</keyword>
<evidence type="ECO:0000256" key="1">
    <source>
        <dbReference type="ARBA" id="ARBA00004141"/>
    </source>
</evidence>
<feature type="transmembrane region" description="Helical" evidence="6">
    <location>
        <begin position="296"/>
        <end position="317"/>
    </location>
</feature>
<feature type="transmembrane region" description="Helical" evidence="6">
    <location>
        <begin position="371"/>
        <end position="390"/>
    </location>
</feature>
<comment type="subcellular location">
    <subcellularLocation>
        <location evidence="1">Membrane</location>
        <topology evidence="1">Multi-pass membrane protein</topology>
    </subcellularLocation>
</comment>
<evidence type="ECO:0000256" key="2">
    <source>
        <dbReference type="ARBA" id="ARBA00007367"/>
    </source>
</evidence>
<feature type="transmembrane region" description="Helical" evidence="6">
    <location>
        <begin position="329"/>
        <end position="351"/>
    </location>
</feature>
<comment type="similarity">
    <text evidence="2">Belongs to the monovalent cation:proton antiporter 1 (CPA1) transporter (TC 2.A.36) family.</text>
</comment>
<keyword evidence="5 6" id="KW-0472">Membrane</keyword>
<dbReference type="AlphaFoldDB" id="A0A834M583"/>
<name>A0A834M583_RHYFE</name>
<feature type="domain" description="Cation/H+ exchanger transmembrane" evidence="7">
    <location>
        <begin position="195"/>
        <end position="569"/>
    </location>
</feature>
<keyword evidence="9" id="KW-1185">Reference proteome</keyword>
<evidence type="ECO:0000256" key="6">
    <source>
        <dbReference type="SAM" id="Phobius"/>
    </source>
</evidence>
<accession>A0A834M583</accession>
<dbReference type="InterPro" id="IPR038770">
    <property type="entry name" value="Na+/solute_symporter_sf"/>
</dbReference>
<dbReference type="Pfam" id="PF00999">
    <property type="entry name" value="Na_H_Exchanger"/>
    <property type="match status" value="1"/>
</dbReference>
<dbReference type="GO" id="GO:0016020">
    <property type="term" value="C:membrane"/>
    <property type="evidence" value="ECO:0007669"/>
    <property type="project" value="UniProtKB-SubCell"/>
</dbReference>
<dbReference type="PANTHER" id="PTHR31102:SF1">
    <property type="entry name" value="CATION_H+ EXCHANGER DOMAIN-CONTAINING PROTEIN"/>
    <property type="match status" value="1"/>
</dbReference>
<evidence type="ECO:0000256" key="3">
    <source>
        <dbReference type="ARBA" id="ARBA00022692"/>
    </source>
</evidence>
<dbReference type="InterPro" id="IPR051843">
    <property type="entry name" value="CPA1_transporter"/>
</dbReference>
<feature type="transmembrane region" description="Helical" evidence="6">
    <location>
        <begin position="153"/>
        <end position="173"/>
    </location>
</feature>
<feature type="transmembrane region" description="Helical" evidence="6">
    <location>
        <begin position="397"/>
        <end position="416"/>
    </location>
</feature>
<sequence>MTKTKTRCCGLVPQPNYTGWTTTQSLRRFLKCGLSIFYCELLGCIVHAKIKTMQSKSHNLEEMSEMHCSSGPESDVSDRPIVDEKLRKNISLTSVTSRKSKTRFSDNGDDNPRSWWYAFCLKCRSKESTPETWKPKYWSSLCPYPFCPDYQSFSRFVSLALIGLVTWLVFYTIVGEIAAPPRGKLFQLLILCLGAKLGGWLLGLTKLPGLIGMLFTGMLLQNIHVVDIDTSFYPITRHFRRMALVIILIRAGLDLDPSALRRLKFTVIKLGLGPWLIEAIVVALMSHYLMTIPWDYAFALGSAVAAVSPAVTVPCLLRLRAKGYGIAKGIPTMIIAIAGIDDAASVALFGIIKSAMFSSGSLTHVIMEAPISIIGGIGFGVFWGVVCYYFPERNDPFVNHLRILLLLVGCSVSVFGSDTIGYGGAGPLGCVIGAFTALVFWSKQGWSVEDNPATEGFEIFWMIFEPILFAITGAQIKFNELEGHILLIGFAVLAAGTVIRLTGTIILGIGCKLNFKEKLFAGFALMSKATVQAALGPVLLVLAPDVSTPEHDYSQKVMMVCVLSILLTAPTSAILMTVLGPVLLKKTSVPFRAETMIRASRLSIRSLRSLTIEKDIQLDGENGGY</sequence>
<dbReference type="OrthoDB" id="423807at2759"/>
<gene>
    <name evidence="8" type="ORF">GWI33_018472</name>
</gene>
<feature type="transmembrane region" description="Helical" evidence="6">
    <location>
        <begin position="270"/>
        <end position="290"/>
    </location>
</feature>
<feature type="transmembrane region" description="Helical" evidence="6">
    <location>
        <begin position="484"/>
        <end position="507"/>
    </location>
</feature>
<dbReference type="GO" id="GO:0015297">
    <property type="term" value="F:antiporter activity"/>
    <property type="evidence" value="ECO:0007669"/>
    <property type="project" value="InterPro"/>
</dbReference>
<dbReference type="Gene3D" id="1.20.1530.20">
    <property type="match status" value="1"/>
</dbReference>
<evidence type="ECO:0000256" key="4">
    <source>
        <dbReference type="ARBA" id="ARBA00022989"/>
    </source>
</evidence>
<protein>
    <recommendedName>
        <fullName evidence="7">Cation/H+ exchanger transmembrane domain-containing protein</fullName>
    </recommendedName>
</protein>
<evidence type="ECO:0000313" key="9">
    <source>
        <dbReference type="Proteomes" id="UP000625711"/>
    </source>
</evidence>
<feature type="transmembrane region" description="Helical" evidence="6">
    <location>
        <begin position="460"/>
        <end position="478"/>
    </location>
</feature>
<comment type="caution">
    <text evidence="8">The sequence shown here is derived from an EMBL/GenBank/DDBJ whole genome shotgun (WGS) entry which is preliminary data.</text>
</comment>
<evidence type="ECO:0000313" key="8">
    <source>
        <dbReference type="EMBL" id="KAF7268411.1"/>
    </source>
</evidence>
<proteinExistence type="inferred from homology"/>
<dbReference type="InterPro" id="IPR006153">
    <property type="entry name" value="Cation/H_exchanger_TM"/>
</dbReference>
<dbReference type="EMBL" id="JAACXV010014325">
    <property type="protein sequence ID" value="KAF7268411.1"/>
    <property type="molecule type" value="Genomic_DNA"/>
</dbReference>
<dbReference type="GO" id="GO:1902600">
    <property type="term" value="P:proton transmembrane transport"/>
    <property type="evidence" value="ECO:0007669"/>
    <property type="project" value="InterPro"/>
</dbReference>
<keyword evidence="3 6" id="KW-0812">Transmembrane</keyword>
<dbReference type="Proteomes" id="UP000625711">
    <property type="component" value="Unassembled WGS sequence"/>
</dbReference>
<reference evidence="8" key="1">
    <citation type="submission" date="2020-08" db="EMBL/GenBank/DDBJ databases">
        <title>Genome sequencing and assembly of the red palm weevil Rhynchophorus ferrugineus.</title>
        <authorList>
            <person name="Dias G.B."/>
            <person name="Bergman C.M."/>
            <person name="Manee M."/>
        </authorList>
    </citation>
    <scope>NUCLEOTIDE SEQUENCE</scope>
    <source>
        <strain evidence="8">AA-2017</strain>
        <tissue evidence="8">Whole larva</tissue>
    </source>
</reference>
<dbReference type="PANTHER" id="PTHR31102">
    <property type="match status" value="1"/>
</dbReference>
<evidence type="ECO:0000256" key="5">
    <source>
        <dbReference type="ARBA" id="ARBA00023136"/>
    </source>
</evidence>
<organism evidence="8 9">
    <name type="scientific">Rhynchophorus ferrugineus</name>
    <name type="common">Red palm weevil</name>
    <name type="synonym">Curculio ferrugineus</name>
    <dbReference type="NCBI Taxonomy" id="354439"/>
    <lineage>
        <taxon>Eukaryota</taxon>
        <taxon>Metazoa</taxon>
        <taxon>Ecdysozoa</taxon>
        <taxon>Arthropoda</taxon>
        <taxon>Hexapoda</taxon>
        <taxon>Insecta</taxon>
        <taxon>Pterygota</taxon>
        <taxon>Neoptera</taxon>
        <taxon>Endopterygota</taxon>
        <taxon>Coleoptera</taxon>
        <taxon>Polyphaga</taxon>
        <taxon>Cucujiformia</taxon>
        <taxon>Curculionidae</taxon>
        <taxon>Dryophthorinae</taxon>
        <taxon>Rhynchophorus</taxon>
    </lineage>
</organism>
<evidence type="ECO:0000259" key="7">
    <source>
        <dbReference type="Pfam" id="PF00999"/>
    </source>
</evidence>
<feature type="transmembrane region" description="Helical" evidence="6">
    <location>
        <begin position="422"/>
        <end position="440"/>
    </location>
</feature>